<dbReference type="Proteomes" id="UP001634394">
    <property type="component" value="Unassembled WGS sequence"/>
</dbReference>
<organism evidence="1 2">
    <name type="scientific">Sinanodonta woodiana</name>
    <name type="common">Chinese pond mussel</name>
    <name type="synonym">Anodonta woodiana</name>
    <dbReference type="NCBI Taxonomy" id="1069815"/>
    <lineage>
        <taxon>Eukaryota</taxon>
        <taxon>Metazoa</taxon>
        <taxon>Spiralia</taxon>
        <taxon>Lophotrochozoa</taxon>
        <taxon>Mollusca</taxon>
        <taxon>Bivalvia</taxon>
        <taxon>Autobranchia</taxon>
        <taxon>Heteroconchia</taxon>
        <taxon>Palaeoheterodonta</taxon>
        <taxon>Unionida</taxon>
        <taxon>Unionoidea</taxon>
        <taxon>Unionidae</taxon>
        <taxon>Unioninae</taxon>
        <taxon>Sinanodonta</taxon>
    </lineage>
</organism>
<gene>
    <name evidence="1" type="ORF">ACJMK2_012235</name>
</gene>
<evidence type="ECO:0000313" key="1">
    <source>
        <dbReference type="EMBL" id="KAL3857586.1"/>
    </source>
</evidence>
<sequence>MAETMSEKRRSGPYCCRRYGAEMKLPRLYFPTCTARSNCAAETSKDVASENEEDRDDIFAGFDIYKIIENDLKTTYPELEEILNKVIEANEILEQDDILFVDFDEENILARILTKVHLRVIRTLSGFIFELSNFPCPPLY</sequence>
<dbReference type="AlphaFoldDB" id="A0ABD3V7K4"/>
<name>A0ABD3V7K4_SINWO</name>
<comment type="caution">
    <text evidence="1">The sequence shown here is derived from an EMBL/GenBank/DDBJ whole genome shotgun (WGS) entry which is preliminary data.</text>
</comment>
<evidence type="ECO:0000313" key="2">
    <source>
        <dbReference type="Proteomes" id="UP001634394"/>
    </source>
</evidence>
<accession>A0ABD3V7K4</accession>
<keyword evidence="2" id="KW-1185">Reference proteome</keyword>
<reference evidence="1 2" key="1">
    <citation type="submission" date="2024-11" db="EMBL/GenBank/DDBJ databases">
        <title>Chromosome-level genome assembly of the freshwater bivalve Anodonta woodiana.</title>
        <authorList>
            <person name="Chen X."/>
        </authorList>
    </citation>
    <scope>NUCLEOTIDE SEQUENCE [LARGE SCALE GENOMIC DNA]</scope>
    <source>
        <strain evidence="1">MN2024</strain>
        <tissue evidence="1">Gills</tissue>
    </source>
</reference>
<proteinExistence type="predicted"/>
<dbReference type="EMBL" id="JBJQND010000013">
    <property type="protein sequence ID" value="KAL3857586.1"/>
    <property type="molecule type" value="Genomic_DNA"/>
</dbReference>
<protein>
    <submittedName>
        <fullName evidence="1">Uncharacterized protein</fullName>
    </submittedName>
</protein>